<evidence type="ECO:0000256" key="4">
    <source>
        <dbReference type="ARBA" id="ARBA00023136"/>
    </source>
</evidence>
<protein>
    <submittedName>
        <fullName evidence="6">Uncharacterized protein</fullName>
    </submittedName>
</protein>
<dbReference type="GO" id="GO:0050803">
    <property type="term" value="P:regulation of synapse structure or activity"/>
    <property type="evidence" value="ECO:0007669"/>
    <property type="project" value="TreeGrafter"/>
</dbReference>
<keyword evidence="3 5" id="KW-1133">Transmembrane helix</keyword>
<evidence type="ECO:0000256" key="3">
    <source>
        <dbReference type="ARBA" id="ARBA00022989"/>
    </source>
</evidence>
<feature type="transmembrane region" description="Helical" evidence="5">
    <location>
        <begin position="97"/>
        <end position="116"/>
    </location>
</feature>
<evidence type="ECO:0000256" key="5">
    <source>
        <dbReference type="SAM" id="Phobius"/>
    </source>
</evidence>
<gene>
    <name evidence="6" type="ORF">JTE90_020835</name>
</gene>
<dbReference type="GO" id="GO:0005326">
    <property type="term" value="F:neurotransmitter transmembrane transporter activity"/>
    <property type="evidence" value="ECO:0007669"/>
    <property type="project" value="TreeGrafter"/>
</dbReference>
<dbReference type="InterPro" id="IPR050382">
    <property type="entry name" value="MFS_Na/Anion_cotransporter"/>
</dbReference>
<keyword evidence="7" id="KW-1185">Reference proteome</keyword>
<dbReference type="GO" id="GO:0060076">
    <property type="term" value="C:excitatory synapse"/>
    <property type="evidence" value="ECO:0007669"/>
    <property type="project" value="TreeGrafter"/>
</dbReference>
<accession>A0AAV6U0A6</accession>
<dbReference type="GO" id="GO:0035249">
    <property type="term" value="P:synaptic transmission, glutamatergic"/>
    <property type="evidence" value="ECO:0007669"/>
    <property type="project" value="TreeGrafter"/>
</dbReference>
<comment type="caution">
    <text evidence="6">The sequence shown here is derived from an EMBL/GenBank/DDBJ whole genome shotgun (WGS) entry which is preliminary data.</text>
</comment>
<dbReference type="GO" id="GO:0098700">
    <property type="term" value="P:neurotransmitter loading into synaptic vesicle"/>
    <property type="evidence" value="ECO:0007669"/>
    <property type="project" value="TreeGrafter"/>
</dbReference>
<dbReference type="Gene3D" id="1.20.1250.20">
    <property type="entry name" value="MFS general substrate transporter like domains"/>
    <property type="match status" value="1"/>
</dbReference>
<dbReference type="PANTHER" id="PTHR11662:SF456">
    <property type="entry name" value="VESICULAR GLUTAMATE TRANSPORTER, ISOFORM A"/>
    <property type="match status" value="1"/>
</dbReference>
<name>A0AAV6U0A6_9ARAC</name>
<evidence type="ECO:0000313" key="7">
    <source>
        <dbReference type="Proteomes" id="UP000827092"/>
    </source>
</evidence>
<comment type="subcellular location">
    <subcellularLocation>
        <location evidence="1">Membrane</location>
        <topology evidence="1">Multi-pass membrane protein</topology>
    </subcellularLocation>
</comment>
<proteinExistence type="predicted"/>
<evidence type="ECO:0000313" key="6">
    <source>
        <dbReference type="EMBL" id="KAG8177197.1"/>
    </source>
</evidence>
<evidence type="ECO:0000256" key="2">
    <source>
        <dbReference type="ARBA" id="ARBA00022692"/>
    </source>
</evidence>
<keyword evidence="2 5" id="KW-0812">Transmembrane</keyword>
<organism evidence="6 7">
    <name type="scientific">Oedothorax gibbosus</name>
    <dbReference type="NCBI Taxonomy" id="931172"/>
    <lineage>
        <taxon>Eukaryota</taxon>
        <taxon>Metazoa</taxon>
        <taxon>Ecdysozoa</taxon>
        <taxon>Arthropoda</taxon>
        <taxon>Chelicerata</taxon>
        <taxon>Arachnida</taxon>
        <taxon>Araneae</taxon>
        <taxon>Araneomorphae</taxon>
        <taxon>Entelegynae</taxon>
        <taxon>Araneoidea</taxon>
        <taxon>Linyphiidae</taxon>
        <taxon>Erigoninae</taxon>
        <taxon>Oedothorax</taxon>
    </lineage>
</organism>
<dbReference type="InterPro" id="IPR036259">
    <property type="entry name" value="MFS_trans_sf"/>
</dbReference>
<dbReference type="GO" id="GO:0005313">
    <property type="term" value="F:L-glutamate transmembrane transporter activity"/>
    <property type="evidence" value="ECO:0007669"/>
    <property type="project" value="TreeGrafter"/>
</dbReference>
<feature type="transmembrane region" description="Helical" evidence="5">
    <location>
        <begin position="28"/>
        <end position="53"/>
    </location>
</feature>
<reference evidence="6 7" key="1">
    <citation type="journal article" date="2022" name="Nat. Ecol. Evol.">
        <title>A masculinizing supergene underlies an exaggerated male reproductive morph in a spider.</title>
        <authorList>
            <person name="Hendrickx F."/>
            <person name="De Corte Z."/>
            <person name="Sonet G."/>
            <person name="Van Belleghem S.M."/>
            <person name="Kostlbacher S."/>
            <person name="Vangestel C."/>
        </authorList>
    </citation>
    <scope>NUCLEOTIDE SEQUENCE [LARGE SCALE GENOMIC DNA]</scope>
    <source>
        <strain evidence="6">W744_W776</strain>
    </source>
</reference>
<keyword evidence="4 5" id="KW-0472">Membrane</keyword>
<dbReference type="AlphaFoldDB" id="A0AAV6U0A6"/>
<dbReference type="EMBL" id="JAFNEN010000805">
    <property type="protein sequence ID" value="KAG8177197.1"/>
    <property type="molecule type" value="Genomic_DNA"/>
</dbReference>
<dbReference type="SUPFAM" id="SSF103473">
    <property type="entry name" value="MFS general substrate transporter"/>
    <property type="match status" value="1"/>
</dbReference>
<dbReference type="Proteomes" id="UP000827092">
    <property type="component" value="Unassembled WGS sequence"/>
</dbReference>
<dbReference type="GO" id="GO:0030672">
    <property type="term" value="C:synaptic vesicle membrane"/>
    <property type="evidence" value="ECO:0007669"/>
    <property type="project" value="TreeGrafter"/>
</dbReference>
<evidence type="ECO:0000256" key="1">
    <source>
        <dbReference type="ARBA" id="ARBA00004141"/>
    </source>
</evidence>
<sequence length="207" mass="23182">MEDTQQTGPEEQAAATSTKCRKQLPKRYVLAIMCNLAFFFRGLVVANIGQMVFVKDLSVGLVVANIGQMVFVKDFVAGSDLYPKVTNTTLKEMSNIVFSYHWVIILGQMPAAILVYKYSARKIMITSMILSSFLQITTPWTLSKSLAGTVLNVFFQSLCLCPLDYACIGLLGNWAPSTERNRLLMMSFTGRFAHYQLAYLLSFKLLT</sequence>
<dbReference type="PANTHER" id="PTHR11662">
    <property type="entry name" value="SOLUTE CARRIER FAMILY 17"/>
    <property type="match status" value="1"/>
</dbReference>